<keyword evidence="3" id="KW-0807">Transducer</keyword>
<sequence>MRIADLKIGARLGAGFGLLVVLLVAMAILGISHLVALNNQMSDVLNDKYPKTQLVHGVMDNVNVIARSSRTILLTTDPVMIKTERETIQQASRNTATLIEKLDKMVTSPEGRDLMKATFDARSKFNAARDDMLRLEEAGVKEEATLSLLNVVRPLQRNYMETLAKLIEYQNRLMKEAGEDVTNQYHEARNLMIALSAVALIFAGVVAWLVTRSITVPLNRAVEVAETVAAGDLTSDIVAHSKDETGRLLRALRTMNDSLLDIVGQVRRGTDTIATASTQIATGNLDLSSRTEEQASSLEETASSMEELTSTVKQNADNAKQASQLAQTASQIAEQGGAVVGQVVETMSSINASSRKIVDIIGVIDGIAFQTNILALNAAVEAARAGEQGRGFAVVASEVRSLAQRSAAAAKEIKQLIGDSVSKVDSGSKLVEQAGNTMEEVVQSVRRVNDIVSEISSASREQSDGIEQVNQAVTQMDQVTQQNAALVEEAAAAAQSLQDQAGTLLKIVGVFKIEAGGVQRAAAYAPAYAPAAAPVRPVMQAPHSSPPASAPATAKKLSTPKAAAGAGASASSAASSAAASHPSAHAKAVGSDDDWEQF</sequence>
<keyword evidence="5" id="KW-0812">Transmembrane</keyword>
<dbReference type="InterPro" id="IPR047347">
    <property type="entry name" value="YvaQ-like_sensor"/>
</dbReference>
<proteinExistence type="inferred from homology"/>
<comment type="similarity">
    <text evidence="2">Belongs to the methyl-accepting chemotaxis (MCP) protein family.</text>
</comment>
<feature type="transmembrane region" description="Helical" evidence="5">
    <location>
        <begin position="12"/>
        <end position="36"/>
    </location>
</feature>
<dbReference type="InterPro" id="IPR051310">
    <property type="entry name" value="MCP_chemotaxis"/>
</dbReference>
<dbReference type="CDD" id="cd06225">
    <property type="entry name" value="HAMP"/>
    <property type="match status" value="1"/>
</dbReference>
<dbReference type="PRINTS" id="PR00260">
    <property type="entry name" value="CHEMTRNSDUCR"/>
</dbReference>
<feature type="domain" description="Methyl-accepting transducer" evidence="6">
    <location>
        <begin position="269"/>
        <end position="498"/>
    </location>
</feature>
<dbReference type="InterPro" id="IPR024478">
    <property type="entry name" value="HlyB_4HB_MCP"/>
</dbReference>
<name>A0ABW9ADK1_9BURK</name>
<gene>
    <name evidence="8" type="ORF">PQR62_19575</name>
</gene>
<dbReference type="Gene3D" id="1.10.287.950">
    <property type="entry name" value="Methyl-accepting chemotaxis protein"/>
    <property type="match status" value="1"/>
</dbReference>
<evidence type="ECO:0000256" key="4">
    <source>
        <dbReference type="SAM" id="MobiDB-lite"/>
    </source>
</evidence>
<dbReference type="Gene3D" id="6.10.340.10">
    <property type="match status" value="1"/>
</dbReference>
<organism evidence="8 9">
    <name type="scientific">Herbaspirillum lusitanum</name>
    <dbReference type="NCBI Taxonomy" id="213312"/>
    <lineage>
        <taxon>Bacteria</taxon>
        <taxon>Pseudomonadati</taxon>
        <taxon>Pseudomonadota</taxon>
        <taxon>Betaproteobacteria</taxon>
        <taxon>Burkholderiales</taxon>
        <taxon>Oxalobacteraceae</taxon>
        <taxon>Herbaspirillum</taxon>
    </lineage>
</organism>
<dbReference type="InterPro" id="IPR004090">
    <property type="entry name" value="Chemotax_Me-accpt_rcpt"/>
</dbReference>
<dbReference type="PANTHER" id="PTHR43531">
    <property type="entry name" value="PROTEIN ICFG"/>
    <property type="match status" value="1"/>
</dbReference>
<dbReference type="PROSITE" id="PS50111">
    <property type="entry name" value="CHEMOTAXIS_TRANSDUC_2"/>
    <property type="match status" value="1"/>
</dbReference>
<dbReference type="Pfam" id="PF00015">
    <property type="entry name" value="MCPsignal"/>
    <property type="match status" value="1"/>
</dbReference>
<dbReference type="SMART" id="SM00304">
    <property type="entry name" value="HAMP"/>
    <property type="match status" value="1"/>
</dbReference>
<dbReference type="CDD" id="cd11386">
    <property type="entry name" value="MCP_signal"/>
    <property type="match status" value="1"/>
</dbReference>
<dbReference type="Pfam" id="PF12729">
    <property type="entry name" value="4HB_MCP_1"/>
    <property type="match status" value="1"/>
</dbReference>
<keyword evidence="9" id="KW-1185">Reference proteome</keyword>
<comment type="caution">
    <text evidence="8">The sequence shown here is derived from an EMBL/GenBank/DDBJ whole genome shotgun (WGS) entry which is preliminary data.</text>
</comment>
<feature type="domain" description="HAMP" evidence="7">
    <location>
        <begin position="212"/>
        <end position="264"/>
    </location>
</feature>
<dbReference type="InterPro" id="IPR004089">
    <property type="entry name" value="MCPsignal_dom"/>
</dbReference>
<dbReference type="EMBL" id="JAQQFM010000008">
    <property type="protein sequence ID" value="MFL9926485.1"/>
    <property type="molecule type" value="Genomic_DNA"/>
</dbReference>
<protein>
    <submittedName>
        <fullName evidence="8">Methyl-accepting chemotaxis protein</fullName>
    </submittedName>
</protein>
<evidence type="ECO:0000259" key="7">
    <source>
        <dbReference type="PROSITE" id="PS50885"/>
    </source>
</evidence>
<dbReference type="InterPro" id="IPR003660">
    <property type="entry name" value="HAMP_dom"/>
</dbReference>
<dbReference type="PANTHER" id="PTHR43531:SF14">
    <property type="entry name" value="METHYL-ACCEPTING CHEMOTAXIS PROTEIN I-RELATED"/>
    <property type="match status" value="1"/>
</dbReference>
<evidence type="ECO:0000259" key="6">
    <source>
        <dbReference type="PROSITE" id="PS50111"/>
    </source>
</evidence>
<dbReference type="RefSeq" id="WP_408159682.1">
    <property type="nucleotide sequence ID" value="NZ_JAQQFM010000008.1"/>
</dbReference>
<dbReference type="Proteomes" id="UP001629246">
    <property type="component" value="Unassembled WGS sequence"/>
</dbReference>
<evidence type="ECO:0000256" key="5">
    <source>
        <dbReference type="SAM" id="Phobius"/>
    </source>
</evidence>
<feature type="region of interest" description="Disordered" evidence="4">
    <location>
        <begin position="538"/>
        <end position="598"/>
    </location>
</feature>
<evidence type="ECO:0000256" key="2">
    <source>
        <dbReference type="ARBA" id="ARBA00029447"/>
    </source>
</evidence>
<feature type="compositionally biased region" description="Low complexity" evidence="4">
    <location>
        <begin position="560"/>
        <end position="588"/>
    </location>
</feature>
<evidence type="ECO:0000313" key="9">
    <source>
        <dbReference type="Proteomes" id="UP001629246"/>
    </source>
</evidence>
<keyword evidence="5" id="KW-0472">Membrane</keyword>
<dbReference type="SUPFAM" id="SSF58104">
    <property type="entry name" value="Methyl-accepting chemotaxis protein (MCP) signaling domain"/>
    <property type="match status" value="1"/>
</dbReference>
<accession>A0ABW9ADK1</accession>
<evidence type="ECO:0000256" key="1">
    <source>
        <dbReference type="ARBA" id="ARBA00022481"/>
    </source>
</evidence>
<feature type="transmembrane region" description="Helical" evidence="5">
    <location>
        <begin position="191"/>
        <end position="210"/>
    </location>
</feature>
<dbReference type="SMART" id="SM00283">
    <property type="entry name" value="MA"/>
    <property type="match status" value="1"/>
</dbReference>
<reference evidence="8 9" key="1">
    <citation type="journal article" date="2024" name="Chem. Sci.">
        <title>Discovery of megapolipeptins by genome mining of a Burkholderiales bacteria collection.</title>
        <authorList>
            <person name="Paulo B.S."/>
            <person name="Recchia M.J.J."/>
            <person name="Lee S."/>
            <person name="Fergusson C.H."/>
            <person name="Romanowski S.B."/>
            <person name="Hernandez A."/>
            <person name="Krull N."/>
            <person name="Liu D.Y."/>
            <person name="Cavanagh H."/>
            <person name="Bos A."/>
            <person name="Gray C.A."/>
            <person name="Murphy B.T."/>
            <person name="Linington R.G."/>
            <person name="Eustaquio A.S."/>
        </authorList>
    </citation>
    <scope>NUCLEOTIDE SEQUENCE [LARGE SCALE GENOMIC DNA]</scope>
    <source>
        <strain evidence="8 9">RL21-008-BIB-A</strain>
    </source>
</reference>
<evidence type="ECO:0000313" key="8">
    <source>
        <dbReference type="EMBL" id="MFL9926485.1"/>
    </source>
</evidence>
<keyword evidence="1" id="KW-0488">Methylation</keyword>
<dbReference type="PROSITE" id="PS50885">
    <property type="entry name" value="HAMP"/>
    <property type="match status" value="1"/>
</dbReference>
<evidence type="ECO:0000256" key="3">
    <source>
        <dbReference type="PROSITE-ProRule" id="PRU00284"/>
    </source>
</evidence>
<keyword evidence="5" id="KW-1133">Transmembrane helix</keyword>
<dbReference type="Pfam" id="PF00672">
    <property type="entry name" value="HAMP"/>
    <property type="match status" value="1"/>
</dbReference>
<dbReference type="CDD" id="cd19411">
    <property type="entry name" value="MCP2201-like_sensor"/>
    <property type="match status" value="1"/>
</dbReference>